<sequence>MHNKSALAKSVLTGGFCLETKTLITFIGMLLGKNKVEYIKRDEINDDVCSKLNFSTVLSGAKLFGFYDPLKPLENNSSVILLSITSTDLYFDRSLNLITENVKTYGLDGAPQNGYNVSFDSLFKQLKEPKTKFKKIDLELD</sequence>
<accession>A0A9N9FX98</accession>
<name>A0A9N9FX98_9GLOM</name>
<dbReference type="Proteomes" id="UP000789706">
    <property type="component" value="Unassembled WGS sequence"/>
</dbReference>
<gene>
    <name evidence="1" type="ORF">DEBURN_LOCUS7658</name>
</gene>
<evidence type="ECO:0000313" key="1">
    <source>
        <dbReference type="EMBL" id="CAG8562503.1"/>
    </source>
</evidence>
<comment type="caution">
    <text evidence="1">The sequence shown here is derived from an EMBL/GenBank/DDBJ whole genome shotgun (WGS) entry which is preliminary data.</text>
</comment>
<evidence type="ECO:0000313" key="2">
    <source>
        <dbReference type="Proteomes" id="UP000789706"/>
    </source>
</evidence>
<reference evidence="1" key="1">
    <citation type="submission" date="2021-06" db="EMBL/GenBank/DDBJ databases">
        <authorList>
            <person name="Kallberg Y."/>
            <person name="Tangrot J."/>
            <person name="Rosling A."/>
        </authorList>
    </citation>
    <scope>NUCLEOTIDE SEQUENCE</scope>
    <source>
        <strain evidence="1">AZ414A</strain>
    </source>
</reference>
<dbReference type="EMBL" id="CAJVPK010000964">
    <property type="protein sequence ID" value="CAG8562503.1"/>
    <property type="molecule type" value="Genomic_DNA"/>
</dbReference>
<organism evidence="1 2">
    <name type="scientific">Diversispora eburnea</name>
    <dbReference type="NCBI Taxonomy" id="1213867"/>
    <lineage>
        <taxon>Eukaryota</taxon>
        <taxon>Fungi</taxon>
        <taxon>Fungi incertae sedis</taxon>
        <taxon>Mucoromycota</taxon>
        <taxon>Glomeromycotina</taxon>
        <taxon>Glomeromycetes</taxon>
        <taxon>Diversisporales</taxon>
        <taxon>Diversisporaceae</taxon>
        <taxon>Diversispora</taxon>
    </lineage>
</organism>
<proteinExistence type="predicted"/>
<protein>
    <submittedName>
        <fullName evidence="1">1460_t:CDS:1</fullName>
    </submittedName>
</protein>
<keyword evidence="2" id="KW-1185">Reference proteome</keyword>
<dbReference type="AlphaFoldDB" id="A0A9N9FX98"/>